<sequence>MGAKLGKSGDDLAAWVEDKVRQDIERNDRQIEREERESQGQLKCKKLEMETQLKKIELESKHNVATATPKQGYGTQKPKIPLLSDLSQVDLYIERFERHAAAFGWHESEWVSCLANLLQDESLSVFLSLSPTESADYQSVKRVLLRRFNCDRNGFRLKFLSVKPQADEDFGTFINRAKQYF</sequence>
<gene>
    <name evidence="1" type="ORF">PoB_002448100</name>
</gene>
<organism evidence="1 2">
    <name type="scientific">Plakobranchus ocellatus</name>
    <dbReference type="NCBI Taxonomy" id="259542"/>
    <lineage>
        <taxon>Eukaryota</taxon>
        <taxon>Metazoa</taxon>
        <taxon>Spiralia</taxon>
        <taxon>Lophotrochozoa</taxon>
        <taxon>Mollusca</taxon>
        <taxon>Gastropoda</taxon>
        <taxon>Heterobranchia</taxon>
        <taxon>Euthyneura</taxon>
        <taxon>Panpulmonata</taxon>
        <taxon>Sacoglossa</taxon>
        <taxon>Placobranchoidea</taxon>
        <taxon>Plakobranchidae</taxon>
        <taxon>Plakobranchus</taxon>
    </lineage>
</organism>
<dbReference type="PANTHER" id="PTHR46888">
    <property type="entry name" value="ZINC KNUCKLE DOMAINCONTAINING PROTEIN-RELATED"/>
    <property type="match status" value="1"/>
</dbReference>
<dbReference type="EMBL" id="BLXT01002828">
    <property type="protein sequence ID" value="GFN97975.1"/>
    <property type="molecule type" value="Genomic_DNA"/>
</dbReference>
<dbReference type="Proteomes" id="UP000735302">
    <property type="component" value="Unassembled WGS sequence"/>
</dbReference>
<comment type="caution">
    <text evidence="1">The sequence shown here is derived from an EMBL/GenBank/DDBJ whole genome shotgun (WGS) entry which is preliminary data.</text>
</comment>
<evidence type="ECO:0000313" key="2">
    <source>
        <dbReference type="Proteomes" id="UP000735302"/>
    </source>
</evidence>
<dbReference type="AlphaFoldDB" id="A0AAV3ZTY0"/>
<dbReference type="PANTHER" id="PTHR46888:SF1">
    <property type="entry name" value="RIBONUCLEASE H"/>
    <property type="match status" value="1"/>
</dbReference>
<proteinExistence type="predicted"/>
<reference evidence="1 2" key="1">
    <citation type="journal article" date="2021" name="Elife">
        <title>Chloroplast acquisition without the gene transfer in kleptoplastic sea slugs, Plakobranchus ocellatus.</title>
        <authorList>
            <person name="Maeda T."/>
            <person name="Takahashi S."/>
            <person name="Yoshida T."/>
            <person name="Shimamura S."/>
            <person name="Takaki Y."/>
            <person name="Nagai Y."/>
            <person name="Toyoda A."/>
            <person name="Suzuki Y."/>
            <person name="Arimoto A."/>
            <person name="Ishii H."/>
            <person name="Satoh N."/>
            <person name="Nishiyama T."/>
            <person name="Hasebe M."/>
            <person name="Maruyama T."/>
            <person name="Minagawa J."/>
            <person name="Obokata J."/>
            <person name="Shigenobu S."/>
        </authorList>
    </citation>
    <scope>NUCLEOTIDE SEQUENCE [LARGE SCALE GENOMIC DNA]</scope>
</reference>
<keyword evidence="2" id="KW-1185">Reference proteome</keyword>
<name>A0AAV3ZTY0_9GAST</name>
<evidence type="ECO:0000313" key="1">
    <source>
        <dbReference type="EMBL" id="GFN97975.1"/>
    </source>
</evidence>
<protein>
    <submittedName>
        <fullName evidence="1">Uncharacterized protein</fullName>
    </submittedName>
</protein>
<accession>A0AAV3ZTY0</accession>